<proteinExistence type="predicted"/>
<organism evidence="1">
    <name type="scientific">Rhizophora mucronata</name>
    <name type="common">Asiatic mangrove</name>
    <dbReference type="NCBI Taxonomy" id="61149"/>
    <lineage>
        <taxon>Eukaryota</taxon>
        <taxon>Viridiplantae</taxon>
        <taxon>Streptophyta</taxon>
        <taxon>Embryophyta</taxon>
        <taxon>Tracheophyta</taxon>
        <taxon>Spermatophyta</taxon>
        <taxon>Magnoliopsida</taxon>
        <taxon>eudicotyledons</taxon>
        <taxon>Gunneridae</taxon>
        <taxon>Pentapetalae</taxon>
        <taxon>rosids</taxon>
        <taxon>fabids</taxon>
        <taxon>Malpighiales</taxon>
        <taxon>Rhizophoraceae</taxon>
        <taxon>Rhizophora</taxon>
    </lineage>
</organism>
<dbReference type="AlphaFoldDB" id="A0A2P2LJQ1"/>
<reference evidence="1" key="1">
    <citation type="submission" date="2018-02" db="EMBL/GenBank/DDBJ databases">
        <title>Rhizophora mucronata_Transcriptome.</title>
        <authorList>
            <person name="Meera S.P."/>
            <person name="Sreeshan A."/>
            <person name="Augustine A."/>
        </authorList>
    </citation>
    <scope>NUCLEOTIDE SEQUENCE</scope>
    <source>
        <tissue evidence="1">Leaf</tissue>
    </source>
</reference>
<accession>A0A2P2LJQ1</accession>
<sequence>MRISSSFLTRAHFLNTLT</sequence>
<dbReference type="EMBL" id="GGEC01037715">
    <property type="protein sequence ID" value="MBX18199.1"/>
    <property type="molecule type" value="Transcribed_RNA"/>
</dbReference>
<name>A0A2P2LJQ1_RHIMU</name>
<evidence type="ECO:0000313" key="1">
    <source>
        <dbReference type="EMBL" id="MBX18199.1"/>
    </source>
</evidence>
<protein>
    <submittedName>
        <fullName evidence="1">Uncharacterized protein</fullName>
    </submittedName>
</protein>